<evidence type="ECO:0000256" key="1">
    <source>
        <dbReference type="SAM" id="Phobius"/>
    </source>
</evidence>
<keyword evidence="1" id="KW-0472">Membrane</keyword>
<sequence>MHKSHDRYNMDTKWKIINGVAVAIFIAAVFYWLANS</sequence>
<feature type="transmembrane region" description="Helical" evidence="1">
    <location>
        <begin position="16"/>
        <end position="34"/>
    </location>
</feature>
<accession>A0A654LYI0</accession>
<dbReference type="EMBL" id="CP012850">
    <property type="protein sequence ID" value="ALI36047.1"/>
    <property type="molecule type" value="Genomic_DNA"/>
</dbReference>
<evidence type="ECO:0000313" key="2">
    <source>
        <dbReference type="EMBL" id="ALI36047.1"/>
    </source>
</evidence>
<reference evidence="3" key="1">
    <citation type="submission" date="2015-10" db="EMBL/GenBank/DDBJ databases">
        <title>Niche specialization of a soil ammonia-oxidizing archaeon, Candidatus Nitrosocosmicus oleophilus.</title>
        <authorList>
            <person name="Jung M.-Y."/>
            <person name="Rhee S.-K."/>
        </authorList>
    </citation>
    <scope>NUCLEOTIDE SEQUENCE [LARGE SCALE GENOMIC DNA]</scope>
    <source>
        <strain evidence="3">MY3</strain>
    </source>
</reference>
<evidence type="ECO:0000313" key="3">
    <source>
        <dbReference type="Proteomes" id="UP000058925"/>
    </source>
</evidence>
<gene>
    <name evidence="2" type="ORF">NMY3_01844</name>
</gene>
<proteinExistence type="predicted"/>
<dbReference type="Proteomes" id="UP000058925">
    <property type="component" value="Chromosome"/>
</dbReference>
<name>A0A654LYI0_9ARCH</name>
<keyword evidence="3" id="KW-1185">Reference proteome</keyword>
<protein>
    <submittedName>
        <fullName evidence="2">Uncharacterized protein</fullName>
    </submittedName>
</protein>
<keyword evidence="1" id="KW-0812">Transmembrane</keyword>
<keyword evidence="1" id="KW-1133">Transmembrane helix</keyword>
<dbReference type="AlphaFoldDB" id="A0A654LYI0"/>
<dbReference type="KEGG" id="taa:NMY3_01844"/>
<organism evidence="2 3">
    <name type="scientific">Candidatus Nitrosocosmicus oleophilus</name>
    <dbReference type="NCBI Taxonomy" id="1353260"/>
    <lineage>
        <taxon>Archaea</taxon>
        <taxon>Nitrososphaerota</taxon>
        <taxon>Nitrososphaeria</taxon>
        <taxon>Nitrososphaerales</taxon>
        <taxon>Nitrososphaeraceae</taxon>
        <taxon>Candidatus Nitrosocosmicus</taxon>
    </lineage>
</organism>